<evidence type="ECO:0000313" key="2">
    <source>
        <dbReference type="Proteomes" id="UP000239589"/>
    </source>
</evidence>
<proteinExistence type="predicted"/>
<accession>A0A2S6CTJ1</accession>
<dbReference type="EMBL" id="PGEM01000082">
    <property type="protein sequence ID" value="PPJ63056.1"/>
    <property type="molecule type" value="Genomic_DNA"/>
</dbReference>
<sequence>MYENWKICILTDKGLNTLKNQQEKDHKNYIDILIATNQNVHDFRIYRTAIFKLLVMKMIIPNQRLGTISSVISKICEILQSVKSVILTAISTT</sequence>
<evidence type="ECO:0000313" key="1">
    <source>
        <dbReference type="EMBL" id="PPJ63056.1"/>
    </source>
</evidence>
<name>A0A2S6CTJ1_9CYAN</name>
<reference evidence="1 2" key="1">
    <citation type="submission" date="2018-02" db="EMBL/GenBank/DDBJ databases">
        <title>Discovery of a pederin family compound in a non-symbiotic bloom-forming cyanobacterium.</title>
        <authorList>
            <person name="Kust A."/>
            <person name="Mares J."/>
            <person name="Jokela J."/>
            <person name="Urajova P."/>
            <person name="Hajek J."/>
            <person name="Saurav K."/>
            <person name="Voracova K."/>
            <person name="Fewer D.P."/>
            <person name="Haapaniemi E."/>
            <person name="Permi P."/>
            <person name="Rehakova K."/>
            <person name="Sivonen K."/>
            <person name="Hrouzek P."/>
        </authorList>
    </citation>
    <scope>NUCLEOTIDE SEQUENCE [LARGE SCALE GENOMIC DNA]</scope>
    <source>
        <strain evidence="1 2">CHARLIE-1</strain>
    </source>
</reference>
<protein>
    <submittedName>
        <fullName evidence="1">Uncharacterized protein</fullName>
    </submittedName>
</protein>
<keyword evidence="2" id="KW-1185">Reference proteome</keyword>
<dbReference type="AlphaFoldDB" id="A0A2S6CTJ1"/>
<gene>
    <name evidence="1" type="ORF">CUN59_12105</name>
</gene>
<comment type="caution">
    <text evidence="1">The sequence shown here is derived from an EMBL/GenBank/DDBJ whole genome shotgun (WGS) entry which is preliminary data.</text>
</comment>
<organism evidence="1 2">
    <name type="scientific">Cuspidothrix issatschenkoi CHARLIE-1</name>
    <dbReference type="NCBI Taxonomy" id="2052836"/>
    <lineage>
        <taxon>Bacteria</taxon>
        <taxon>Bacillati</taxon>
        <taxon>Cyanobacteriota</taxon>
        <taxon>Cyanophyceae</taxon>
        <taxon>Nostocales</taxon>
        <taxon>Aphanizomenonaceae</taxon>
        <taxon>Cuspidothrix</taxon>
    </lineage>
</organism>
<dbReference type="Proteomes" id="UP000239589">
    <property type="component" value="Unassembled WGS sequence"/>
</dbReference>